<evidence type="ECO:0000256" key="7">
    <source>
        <dbReference type="ARBA" id="ARBA00023170"/>
    </source>
</evidence>
<proteinExistence type="inferred from homology"/>
<dbReference type="PANTHER" id="PTHR42643">
    <property type="entry name" value="IONOTROPIC RECEPTOR 20A-RELATED"/>
    <property type="match status" value="1"/>
</dbReference>
<keyword evidence="3" id="KW-1003">Cell membrane</keyword>
<accession>A0A146KUG9</accession>
<organism evidence="11">
    <name type="scientific">Lygus hesperus</name>
    <name type="common">Western plant bug</name>
    <dbReference type="NCBI Taxonomy" id="30085"/>
    <lineage>
        <taxon>Eukaryota</taxon>
        <taxon>Metazoa</taxon>
        <taxon>Ecdysozoa</taxon>
        <taxon>Arthropoda</taxon>
        <taxon>Hexapoda</taxon>
        <taxon>Insecta</taxon>
        <taxon>Pterygota</taxon>
        <taxon>Neoptera</taxon>
        <taxon>Paraneoptera</taxon>
        <taxon>Hemiptera</taxon>
        <taxon>Heteroptera</taxon>
        <taxon>Panheteroptera</taxon>
        <taxon>Cimicomorpha</taxon>
        <taxon>Miridae</taxon>
        <taxon>Mirini</taxon>
        <taxon>Lygus</taxon>
    </lineage>
</organism>
<evidence type="ECO:0000256" key="3">
    <source>
        <dbReference type="ARBA" id="ARBA00022475"/>
    </source>
</evidence>
<evidence type="ECO:0000256" key="9">
    <source>
        <dbReference type="SAM" id="Phobius"/>
    </source>
</evidence>
<reference evidence="11" key="1">
    <citation type="journal article" date="2016" name="Gigascience">
        <title>De novo construction of an expanded transcriptome assembly for the western tarnished plant bug, Lygus hesperus.</title>
        <authorList>
            <person name="Tassone E.E."/>
            <person name="Geib S.M."/>
            <person name="Hall B."/>
            <person name="Fabrick J.A."/>
            <person name="Brent C.S."/>
            <person name="Hull J.J."/>
        </authorList>
    </citation>
    <scope>NUCLEOTIDE SEQUENCE</scope>
</reference>
<dbReference type="InterPro" id="IPR001320">
    <property type="entry name" value="Iontro_rcpt_C"/>
</dbReference>
<dbReference type="Pfam" id="PF00060">
    <property type="entry name" value="Lig_chan"/>
    <property type="match status" value="1"/>
</dbReference>
<dbReference type="GO" id="GO:0015276">
    <property type="term" value="F:ligand-gated monoatomic ion channel activity"/>
    <property type="evidence" value="ECO:0007669"/>
    <property type="project" value="InterPro"/>
</dbReference>
<feature type="transmembrane region" description="Helical" evidence="9">
    <location>
        <begin position="182"/>
        <end position="203"/>
    </location>
</feature>
<evidence type="ECO:0000256" key="5">
    <source>
        <dbReference type="ARBA" id="ARBA00022989"/>
    </source>
</evidence>
<comment type="subcellular location">
    <subcellularLocation>
        <location evidence="1">Cell membrane</location>
        <topology evidence="1">Multi-pass membrane protein</topology>
    </subcellularLocation>
</comment>
<dbReference type="PANTHER" id="PTHR42643:SF30">
    <property type="entry name" value="IONOTROPIC RECEPTOR 40A-RELATED"/>
    <property type="match status" value="1"/>
</dbReference>
<evidence type="ECO:0000256" key="6">
    <source>
        <dbReference type="ARBA" id="ARBA00023136"/>
    </source>
</evidence>
<feature type="transmembrane region" description="Helical" evidence="9">
    <location>
        <begin position="113"/>
        <end position="132"/>
    </location>
</feature>
<evidence type="ECO:0000256" key="4">
    <source>
        <dbReference type="ARBA" id="ARBA00022692"/>
    </source>
</evidence>
<feature type="transmembrane region" description="Helical" evidence="9">
    <location>
        <begin position="377"/>
        <end position="397"/>
    </location>
</feature>
<dbReference type="InterPro" id="IPR052192">
    <property type="entry name" value="Insect_Ionotropic_Sensory_Rcpt"/>
</dbReference>
<comment type="similarity">
    <text evidence="2">Belongs to the glutamate-gated ion channel (TC 1.A.10.1) family.</text>
</comment>
<keyword evidence="8" id="KW-0325">Glycoprotein</keyword>
<protein>
    <recommendedName>
        <fullName evidence="10">Ionotropic glutamate receptor C-terminal domain-containing protein</fullName>
    </recommendedName>
</protein>
<sequence>MARSRPRYPLYSTMFPFVIIEDLEDGQHKLSGFVGDIWHTLEEHLGFKTQLVKDLKTARGWDVFLNPRELSLIRLARYSYTFPIVKIWYHLFARGKPSSGTSVAYIHIFDKNLWAVIFIGILVLSASLWGAWRVKKLHFDKHANQPERGPDVNYSTCILSVFGCMINQGSQFKTDRSTSIRIITLMCIVLGLIITTSFSALLISQLATVDESSGEPLDLESLAQTPRGRTLCVAVNSFAYRRIISHGDTEYLQKSTLKINSFPCTPGEHDIVPADDYCAHNAVILETLYNANHADPLAKSDKECIIYIYSKKYFTSHLILVVRKGFPFVRIINKYLLRMRESGLMRKLTEAWQPQQPRHRSLDPDSKSRVKLKVSFYHIKPLIVGYLCAVLFAWLVLAMEKLYKWW</sequence>
<dbReference type="GO" id="GO:0005886">
    <property type="term" value="C:plasma membrane"/>
    <property type="evidence" value="ECO:0007669"/>
    <property type="project" value="UniProtKB-SubCell"/>
</dbReference>
<keyword evidence="5 9" id="KW-1133">Transmembrane helix</keyword>
<dbReference type="AlphaFoldDB" id="A0A146KUG9"/>
<keyword evidence="7" id="KW-0675">Receptor</keyword>
<evidence type="ECO:0000313" key="11">
    <source>
        <dbReference type="EMBL" id="JAP99264.1"/>
    </source>
</evidence>
<keyword evidence="4 9" id="KW-0812">Transmembrane</keyword>
<name>A0A146KUG9_LYGHE</name>
<gene>
    <name evidence="11" type="ORF">g.34144</name>
</gene>
<evidence type="ECO:0000256" key="1">
    <source>
        <dbReference type="ARBA" id="ARBA00004651"/>
    </source>
</evidence>
<dbReference type="EMBL" id="GDHC01019364">
    <property type="protein sequence ID" value="JAP99264.1"/>
    <property type="molecule type" value="Transcribed_RNA"/>
</dbReference>
<feature type="domain" description="Ionotropic glutamate receptor C-terminal" evidence="10">
    <location>
        <begin position="111"/>
        <end position="208"/>
    </location>
</feature>
<dbReference type="SUPFAM" id="SSF53850">
    <property type="entry name" value="Periplasmic binding protein-like II"/>
    <property type="match status" value="1"/>
</dbReference>
<evidence type="ECO:0000256" key="2">
    <source>
        <dbReference type="ARBA" id="ARBA00008685"/>
    </source>
</evidence>
<dbReference type="Gene3D" id="1.10.287.70">
    <property type="match status" value="1"/>
</dbReference>
<keyword evidence="6 9" id="KW-0472">Membrane</keyword>
<evidence type="ECO:0000256" key="8">
    <source>
        <dbReference type="ARBA" id="ARBA00023180"/>
    </source>
</evidence>
<dbReference type="GO" id="GO:0050906">
    <property type="term" value="P:detection of stimulus involved in sensory perception"/>
    <property type="evidence" value="ECO:0007669"/>
    <property type="project" value="UniProtKB-ARBA"/>
</dbReference>
<evidence type="ECO:0000259" key="10">
    <source>
        <dbReference type="Pfam" id="PF00060"/>
    </source>
</evidence>